<accession>A0AAD7D9C0</accession>
<evidence type="ECO:0000256" key="1">
    <source>
        <dbReference type="ARBA" id="ARBA00009865"/>
    </source>
</evidence>
<dbReference type="InterPro" id="IPR006710">
    <property type="entry name" value="Glyco_hydro_43"/>
</dbReference>
<evidence type="ECO:0000313" key="4">
    <source>
        <dbReference type="EMBL" id="KAJ7686128.1"/>
    </source>
</evidence>
<evidence type="ECO:0000256" key="3">
    <source>
        <dbReference type="ARBA" id="ARBA00023295"/>
    </source>
</evidence>
<proteinExistence type="inferred from homology"/>
<keyword evidence="5" id="KW-1185">Reference proteome</keyword>
<sequence length="123" mass="13291">MTGSLATPVSGSPTLCKLSGLYYIFTGGVGIPIYTSKDLVAWSKIGTVWPNCAPGTDTFTGVSNGKLWAPDCQVIDGKFHLFYAASSLGSRNVLGHLLCIFNDRGWRFLDKRRQLIPGLDPVP</sequence>
<evidence type="ECO:0000256" key="2">
    <source>
        <dbReference type="ARBA" id="ARBA00022801"/>
    </source>
</evidence>
<dbReference type="EMBL" id="JARKIE010000099">
    <property type="protein sequence ID" value="KAJ7686128.1"/>
    <property type="molecule type" value="Genomic_DNA"/>
</dbReference>
<dbReference type="Proteomes" id="UP001221757">
    <property type="component" value="Unassembled WGS sequence"/>
</dbReference>
<dbReference type="AlphaFoldDB" id="A0AAD7D9C0"/>
<organism evidence="4 5">
    <name type="scientific">Mycena rosella</name>
    <name type="common">Pink bonnet</name>
    <name type="synonym">Agaricus rosellus</name>
    <dbReference type="NCBI Taxonomy" id="1033263"/>
    <lineage>
        <taxon>Eukaryota</taxon>
        <taxon>Fungi</taxon>
        <taxon>Dikarya</taxon>
        <taxon>Basidiomycota</taxon>
        <taxon>Agaricomycotina</taxon>
        <taxon>Agaricomycetes</taxon>
        <taxon>Agaricomycetidae</taxon>
        <taxon>Agaricales</taxon>
        <taxon>Marasmiineae</taxon>
        <taxon>Mycenaceae</taxon>
        <taxon>Mycena</taxon>
    </lineage>
</organism>
<dbReference type="GO" id="GO:0005975">
    <property type="term" value="P:carbohydrate metabolic process"/>
    <property type="evidence" value="ECO:0007669"/>
    <property type="project" value="InterPro"/>
</dbReference>
<dbReference type="Pfam" id="PF04616">
    <property type="entry name" value="Glyco_hydro_43"/>
    <property type="match status" value="1"/>
</dbReference>
<keyword evidence="2 4" id="KW-0378">Hydrolase</keyword>
<dbReference type="GO" id="GO:0004553">
    <property type="term" value="F:hydrolase activity, hydrolyzing O-glycosyl compounds"/>
    <property type="evidence" value="ECO:0007669"/>
    <property type="project" value="InterPro"/>
</dbReference>
<dbReference type="Gene3D" id="2.115.10.20">
    <property type="entry name" value="Glycosyl hydrolase domain, family 43"/>
    <property type="match status" value="1"/>
</dbReference>
<reference evidence="4" key="1">
    <citation type="submission" date="2023-03" db="EMBL/GenBank/DDBJ databases">
        <title>Massive genome expansion in bonnet fungi (Mycena s.s.) driven by repeated elements and novel gene families across ecological guilds.</title>
        <authorList>
            <consortium name="Lawrence Berkeley National Laboratory"/>
            <person name="Harder C.B."/>
            <person name="Miyauchi S."/>
            <person name="Viragh M."/>
            <person name="Kuo A."/>
            <person name="Thoen E."/>
            <person name="Andreopoulos B."/>
            <person name="Lu D."/>
            <person name="Skrede I."/>
            <person name="Drula E."/>
            <person name="Henrissat B."/>
            <person name="Morin E."/>
            <person name="Kohler A."/>
            <person name="Barry K."/>
            <person name="LaButti K."/>
            <person name="Morin E."/>
            <person name="Salamov A."/>
            <person name="Lipzen A."/>
            <person name="Mereny Z."/>
            <person name="Hegedus B."/>
            <person name="Baldrian P."/>
            <person name="Stursova M."/>
            <person name="Weitz H."/>
            <person name="Taylor A."/>
            <person name="Grigoriev I.V."/>
            <person name="Nagy L.G."/>
            <person name="Martin F."/>
            <person name="Kauserud H."/>
        </authorList>
    </citation>
    <scope>NUCLEOTIDE SEQUENCE</scope>
    <source>
        <strain evidence="4">CBHHK067</strain>
    </source>
</reference>
<comment type="similarity">
    <text evidence="1">Belongs to the glycosyl hydrolase 43 family.</text>
</comment>
<gene>
    <name evidence="4" type="ORF">B0H17DRAFT_1204510</name>
</gene>
<dbReference type="SUPFAM" id="SSF75005">
    <property type="entry name" value="Arabinanase/levansucrase/invertase"/>
    <property type="match status" value="1"/>
</dbReference>
<protein>
    <submittedName>
        <fullName evidence="4">Glycosyl hydrolase</fullName>
    </submittedName>
</protein>
<evidence type="ECO:0000313" key="5">
    <source>
        <dbReference type="Proteomes" id="UP001221757"/>
    </source>
</evidence>
<keyword evidence="3" id="KW-0326">Glycosidase</keyword>
<dbReference type="InterPro" id="IPR023296">
    <property type="entry name" value="Glyco_hydro_beta-prop_sf"/>
</dbReference>
<comment type="caution">
    <text evidence="4">The sequence shown here is derived from an EMBL/GenBank/DDBJ whole genome shotgun (WGS) entry which is preliminary data.</text>
</comment>
<name>A0AAD7D9C0_MYCRO</name>